<dbReference type="Pfam" id="PF03600">
    <property type="entry name" value="CitMHS"/>
    <property type="match status" value="1"/>
</dbReference>
<feature type="domain" description="Citrate transporter-like" evidence="7">
    <location>
        <begin position="15"/>
        <end position="300"/>
    </location>
</feature>
<dbReference type="PANTHER" id="PTHR43568:SF1">
    <property type="entry name" value="P PROTEIN"/>
    <property type="match status" value="1"/>
</dbReference>
<reference evidence="8 9" key="1">
    <citation type="submission" date="2018-05" db="EMBL/GenBank/DDBJ databases">
        <title>The Hungate 1000. A catalogue of reference genomes from the rumen microbiome.</title>
        <authorList>
            <person name="Kelly W."/>
        </authorList>
    </citation>
    <scope>NUCLEOTIDE SEQUENCE [LARGE SCALE GENOMIC DNA]</scope>
    <source>
        <strain evidence="8 9">SAb67</strain>
    </source>
</reference>
<protein>
    <submittedName>
        <fullName evidence="8">Na+/H+ antiporter NhaD/arsenite permease-like protein</fullName>
    </submittedName>
</protein>
<proteinExistence type="predicted"/>
<feature type="transmembrane region" description="Helical" evidence="6">
    <location>
        <begin position="12"/>
        <end position="30"/>
    </location>
</feature>
<feature type="transmembrane region" description="Helical" evidence="6">
    <location>
        <begin position="82"/>
        <end position="108"/>
    </location>
</feature>
<dbReference type="PANTHER" id="PTHR43568">
    <property type="entry name" value="P PROTEIN"/>
    <property type="match status" value="1"/>
</dbReference>
<evidence type="ECO:0000256" key="1">
    <source>
        <dbReference type="ARBA" id="ARBA00004141"/>
    </source>
</evidence>
<feature type="transmembrane region" description="Helical" evidence="6">
    <location>
        <begin position="239"/>
        <end position="259"/>
    </location>
</feature>
<organism evidence="8 9">
    <name type="scientific">Ruminococcus flavefaciens</name>
    <dbReference type="NCBI Taxonomy" id="1265"/>
    <lineage>
        <taxon>Bacteria</taxon>
        <taxon>Bacillati</taxon>
        <taxon>Bacillota</taxon>
        <taxon>Clostridia</taxon>
        <taxon>Eubacteriales</taxon>
        <taxon>Oscillospiraceae</taxon>
        <taxon>Ruminococcus</taxon>
    </lineage>
</organism>
<name>A0A315Y5B9_RUMFL</name>
<evidence type="ECO:0000256" key="4">
    <source>
        <dbReference type="ARBA" id="ARBA00022989"/>
    </source>
</evidence>
<dbReference type="Proteomes" id="UP000245720">
    <property type="component" value="Unassembled WGS sequence"/>
</dbReference>
<keyword evidence="3 6" id="KW-0812">Transmembrane</keyword>
<feature type="transmembrane region" description="Helical" evidence="6">
    <location>
        <begin position="315"/>
        <end position="334"/>
    </location>
</feature>
<dbReference type="STRING" id="1265.SAMN02910280_0552"/>
<feature type="transmembrane region" description="Helical" evidence="6">
    <location>
        <begin position="346"/>
        <end position="367"/>
    </location>
</feature>
<gene>
    <name evidence="8" type="ORF">IE37_00483</name>
</gene>
<feature type="transmembrane region" description="Helical" evidence="6">
    <location>
        <begin position="42"/>
        <end position="62"/>
    </location>
</feature>
<keyword evidence="5 6" id="KW-0472">Membrane</keyword>
<dbReference type="AlphaFoldDB" id="A0A315Y5B9"/>
<evidence type="ECO:0000256" key="2">
    <source>
        <dbReference type="ARBA" id="ARBA00022448"/>
    </source>
</evidence>
<dbReference type="InterPro" id="IPR004680">
    <property type="entry name" value="Cit_transptr-like_dom"/>
</dbReference>
<dbReference type="EMBL" id="QGDI01000001">
    <property type="protein sequence ID" value="PWJ15579.1"/>
    <property type="molecule type" value="Genomic_DNA"/>
</dbReference>
<keyword evidence="2" id="KW-0813">Transport</keyword>
<feature type="transmembrane region" description="Helical" evidence="6">
    <location>
        <begin position="280"/>
        <end position="300"/>
    </location>
</feature>
<dbReference type="RefSeq" id="WP_242978540.1">
    <property type="nucleotide sequence ID" value="NZ_QGDI01000001.1"/>
</dbReference>
<comment type="caution">
    <text evidence="8">The sequence shown here is derived from an EMBL/GenBank/DDBJ whole genome shotgun (WGS) entry which is preliminary data.</text>
</comment>
<dbReference type="GO" id="GO:0055085">
    <property type="term" value="P:transmembrane transport"/>
    <property type="evidence" value="ECO:0007669"/>
    <property type="project" value="InterPro"/>
</dbReference>
<feature type="transmembrane region" description="Helical" evidence="6">
    <location>
        <begin position="160"/>
        <end position="181"/>
    </location>
</feature>
<evidence type="ECO:0000256" key="6">
    <source>
        <dbReference type="SAM" id="Phobius"/>
    </source>
</evidence>
<keyword evidence="4 6" id="KW-1133">Transmembrane helix</keyword>
<evidence type="ECO:0000313" key="9">
    <source>
        <dbReference type="Proteomes" id="UP000245720"/>
    </source>
</evidence>
<dbReference type="InterPro" id="IPR051475">
    <property type="entry name" value="Diverse_Ion_Transporter"/>
</dbReference>
<dbReference type="GO" id="GO:0016020">
    <property type="term" value="C:membrane"/>
    <property type="evidence" value="ECO:0007669"/>
    <property type="project" value="UniProtKB-SubCell"/>
</dbReference>
<evidence type="ECO:0000259" key="7">
    <source>
        <dbReference type="Pfam" id="PF03600"/>
    </source>
</evidence>
<evidence type="ECO:0000313" key="8">
    <source>
        <dbReference type="EMBL" id="PWJ15579.1"/>
    </source>
</evidence>
<evidence type="ECO:0000256" key="5">
    <source>
        <dbReference type="ARBA" id="ARBA00023136"/>
    </source>
</evidence>
<evidence type="ECO:0000256" key="3">
    <source>
        <dbReference type="ARBA" id="ARBA00022692"/>
    </source>
</evidence>
<sequence>MNKVLRFIKAQPVLAAAFLLAVATVFIVPPDKEYLGYCNRTVLIELFALMAAVAGLRSAGIFDAATRAILRRTGNVRRLGAVLTLICFFSAMLVTNDVALITFVPLTLLIYKGIGDKRCLILTVVLETAAANLGSMMTPIGNPQNLFLYDKYGLTAMTFVRTMLPVGAVGLAAVMGLTLLLPKKKCEAPDSKGEKPPVIKTAVFTGLFLLCIAAVFRLVPDWSCLVGAVLAAAVCDRKVFAKVDYTLLATFVCFFIFVGNIARIDAVSSFFSRILDGRELIVSAALSQFISNVPAAVMLAEFTDKGTQLLLGVDIGGFGTIIASLASLISFQLYRRDEGAETGRYFLVFTVINFALLGLLLAVQFMIS</sequence>
<accession>A0A315Y5B9</accession>
<comment type="subcellular location">
    <subcellularLocation>
        <location evidence="1">Membrane</location>
        <topology evidence="1">Multi-pass membrane protein</topology>
    </subcellularLocation>
</comment>
<feature type="transmembrane region" description="Helical" evidence="6">
    <location>
        <begin position="202"/>
        <end position="219"/>
    </location>
</feature>